<keyword evidence="3" id="KW-1185">Reference proteome</keyword>
<name>A0A9P3FWX5_9APHY</name>
<evidence type="ECO:0000313" key="2">
    <source>
        <dbReference type="EMBL" id="GJE84032.1"/>
    </source>
</evidence>
<gene>
    <name evidence="2" type="ORF">PsYK624_001070</name>
</gene>
<organism evidence="2 3">
    <name type="scientific">Phanerochaete sordida</name>
    <dbReference type="NCBI Taxonomy" id="48140"/>
    <lineage>
        <taxon>Eukaryota</taxon>
        <taxon>Fungi</taxon>
        <taxon>Dikarya</taxon>
        <taxon>Basidiomycota</taxon>
        <taxon>Agaricomycotina</taxon>
        <taxon>Agaricomycetes</taxon>
        <taxon>Polyporales</taxon>
        <taxon>Phanerochaetaceae</taxon>
        <taxon>Phanerochaete</taxon>
    </lineage>
</organism>
<dbReference type="EMBL" id="BPQB01000001">
    <property type="protein sequence ID" value="GJE84032.1"/>
    <property type="molecule type" value="Genomic_DNA"/>
</dbReference>
<reference evidence="2 3" key="1">
    <citation type="submission" date="2021-08" db="EMBL/GenBank/DDBJ databases">
        <title>Draft Genome Sequence of Phanerochaete sordida strain YK-624.</title>
        <authorList>
            <person name="Mori T."/>
            <person name="Dohra H."/>
            <person name="Suzuki T."/>
            <person name="Kawagishi H."/>
            <person name="Hirai H."/>
        </authorList>
    </citation>
    <scope>NUCLEOTIDE SEQUENCE [LARGE SCALE GENOMIC DNA]</scope>
    <source>
        <strain evidence="2 3">YK-624</strain>
    </source>
</reference>
<dbReference type="AlphaFoldDB" id="A0A9P3FWX5"/>
<proteinExistence type="predicted"/>
<evidence type="ECO:0000256" key="1">
    <source>
        <dbReference type="SAM" id="SignalP"/>
    </source>
</evidence>
<feature type="signal peptide" evidence="1">
    <location>
        <begin position="1"/>
        <end position="19"/>
    </location>
</feature>
<evidence type="ECO:0000313" key="3">
    <source>
        <dbReference type="Proteomes" id="UP000703269"/>
    </source>
</evidence>
<accession>A0A9P3FWX5</accession>
<protein>
    <submittedName>
        <fullName evidence="2">Uncharacterized protein</fullName>
    </submittedName>
</protein>
<sequence>MQLLTILCTAVLASVFAHAAPVAFDTPGASHLSQPESVALQARVPSPTRIGILRGKAHVTIKEPQANSV</sequence>
<comment type="caution">
    <text evidence="2">The sequence shown here is derived from an EMBL/GenBank/DDBJ whole genome shotgun (WGS) entry which is preliminary data.</text>
</comment>
<dbReference type="Proteomes" id="UP000703269">
    <property type="component" value="Unassembled WGS sequence"/>
</dbReference>
<keyword evidence="1" id="KW-0732">Signal</keyword>
<feature type="chain" id="PRO_5040298201" evidence="1">
    <location>
        <begin position="20"/>
        <end position="69"/>
    </location>
</feature>